<proteinExistence type="predicted"/>
<dbReference type="Proteomes" id="UP000007962">
    <property type="component" value="Chromosome"/>
</dbReference>
<dbReference type="HOGENOM" id="CLU_2080151_0_0_11"/>
<evidence type="ECO:0000313" key="2">
    <source>
        <dbReference type="Proteomes" id="UP000007962"/>
    </source>
</evidence>
<gene>
    <name evidence="1" type="ordered locus">Bcav_3972</name>
</gene>
<evidence type="ECO:0000313" key="1">
    <source>
        <dbReference type="EMBL" id="ACQ82213.1"/>
    </source>
</evidence>
<dbReference type="KEGG" id="bcv:Bcav_3972"/>
<sequence length="117" mass="12177">MCPADGPIFVRDTLRPEQWWSGRRFDPSTPFGYADAATLFATANAVGTAHSELAALEPDAWAGAGANAFRSARDSTAARLAAVPSLVDAAAQALRRHEEALELARQGLLGVTPGGAS</sequence>
<accession>C5C573</accession>
<keyword evidence="2" id="KW-1185">Reference proteome</keyword>
<name>C5C573_BEUC1</name>
<reference evidence="1 2" key="1">
    <citation type="journal article" date="2009" name="Stand. Genomic Sci.">
        <title>Complete genome sequence of Beutenbergia cavernae type strain (HKI 0122).</title>
        <authorList>
            <person name="Land M."/>
            <person name="Pukall R."/>
            <person name="Abt B."/>
            <person name="Goker M."/>
            <person name="Rohde M."/>
            <person name="Glavina Del Rio T."/>
            <person name="Tice H."/>
            <person name="Copeland A."/>
            <person name="Cheng J.F."/>
            <person name="Lucas S."/>
            <person name="Chen F."/>
            <person name="Nolan M."/>
            <person name="Bruce D."/>
            <person name="Goodwin L."/>
            <person name="Pitluck S."/>
            <person name="Ivanova N."/>
            <person name="Mavromatis K."/>
            <person name="Ovchinnikova G."/>
            <person name="Pati A."/>
            <person name="Chen A."/>
            <person name="Palaniappan K."/>
            <person name="Hauser L."/>
            <person name="Chang Y.J."/>
            <person name="Jefferies C.C."/>
            <person name="Saunders E."/>
            <person name="Brettin T."/>
            <person name="Detter J.C."/>
            <person name="Han C."/>
            <person name="Chain P."/>
            <person name="Bristow J."/>
            <person name="Eisen J.A."/>
            <person name="Markowitz V."/>
            <person name="Hugenholtz P."/>
            <person name="Kyrpides N.C."/>
            <person name="Klenk H.P."/>
            <person name="Lapidus A."/>
        </authorList>
    </citation>
    <scope>NUCLEOTIDE SEQUENCE [LARGE SCALE GENOMIC DNA]</scope>
    <source>
        <strain evidence="2">ATCC BAA-8 / DSM 12333 / NBRC 16432</strain>
    </source>
</reference>
<protein>
    <submittedName>
        <fullName evidence="1">Uncharacterized protein</fullName>
    </submittedName>
</protein>
<dbReference type="EMBL" id="CP001618">
    <property type="protein sequence ID" value="ACQ82213.1"/>
    <property type="molecule type" value="Genomic_DNA"/>
</dbReference>
<dbReference type="AlphaFoldDB" id="C5C573"/>
<organism evidence="1 2">
    <name type="scientific">Beutenbergia cavernae (strain ATCC BAA-8 / DSM 12333 / CCUG 43141 / JCM 11478 / NBRC 16432 / NCIMB 13614 / HKI 0122)</name>
    <dbReference type="NCBI Taxonomy" id="471853"/>
    <lineage>
        <taxon>Bacteria</taxon>
        <taxon>Bacillati</taxon>
        <taxon>Actinomycetota</taxon>
        <taxon>Actinomycetes</taxon>
        <taxon>Micrococcales</taxon>
        <taxon>Beutenbergiaceae</taxon>
        <taxon>Beutenbergia</taxon>
    </lineage>
</organism>